<evidence type="ECO:0000256" key="1">
    <source>
        <dbReference type="ARBA" id="ARBA00004370"/>
    </source>
</evidence>
<keyword evidence="4" id="KW-1133">Transmembrane helix</keyword>
<dbReference type="Gene3D" id="3.90.1310.10">
    <property type="entry name" value="Penicillin-binding protein 2a (Domain 2)"/>
    <property type="match status" value="1"/>
</dbReference>
<keyword evidence="2" id="KW-0121">Carboxypeptidase</keyword>
<dbReference type="InterPro" id="IPR012338">
    <property type="entry name" value="Beta-lactam/transpept-like"/>
</dbReference>
<dbReference type="Proteomes" id="UP000595857">
    <property type="component" value="Chromosome"/>
</dbReference>
<feature type="domain" description="Penicillin-binding protein transpeptidase" evidence="5">
    <location>
        <begin position="242"/>
        <end position="528"/>
    </location>
</feature>
<keyword evidence="2" id="KW-0378">Hydrolase</keyword>
<reference evidence="7 8" key="1">
    <citation type="submission" date="2021-01" db="EMBL/GenBank/DDBJ databases">
        <title>Genome seq and assembly of Devosia sp. LEGU1.</title>
        <authorList>
            <person name="Chhetri G."/>
        </authorList>
    </citation>
    <scope>NUCLEOTIDE SEQUENCE [LARGE SCALE GENOMIC DNA]</scope>
    <source>
        <strain evidence="7 8">LEGU1</strain>
    </source>
</reference>
<accession>A0ABX7C7T1</accession>
<dbReference type="Pfam" id="PF03717">
    <property type="entry name" value="PBP_dimer"/>
    <property type="match status" value="1"/>
</dbReference>
<organism evidence="7 8">
    <name type="scientific">Devosia rhizoryzae</name>
    <dbReference type="NCBI Taxonomy" id="2774137"/>
    <lineage>
        <taxon>Bacteria</taxon>
        <taxon>Pseudomonadati</taxon>
        <taxon>Pseudomonadota</taxon>
        <taxon>Alphaproteobacteria</taxon>
        <taxon>Hyphomicrobiales</taxon>
        <taxon>Devosiaceae</taxon>
        <taxon>Devosia</taxon>
    </lineage>
</organism>
<feature type="transmembrane region" description="Helical" evidence="4">
    <location>
        <begin position="31"/>
        <end position="53"/>
    </location>
</feature>
<dbReference type="PANTHER" id="PTHR30627:SF1">
    <property type="entry name" value="PEPTIDOGLYCAN D,D-TRANSPEPTIDASE FTSI"/>
    <property type="match status" value="1"/>
</dbReference>
<comment type="subcellular location">
    <subcellularLocation>
        <location evidence="1">Membrane</location>
    </subcellularLocation>
</comment>
<evidence type="ECO:0000256" key="4">
    <source>
        <dbReference type="SAM" id="Phobius"/>
    </source>
</evidence>
<dbReference type="InterPro" id="IPR005311">
    <property type="entry name" value="PBP_dimer"/>
</dbReference>
<keyword evidence="3 4" id="KW-0472">Membrane</keyword>
<protein>
    <submittedName>
        <fullName evidence="7">Penicillin-binding protein 2</fullName>
    </submittedName>
</protein>
<evidence type="ECO:0000313" key="7">
    <source>
        <dbReference type="EMBL" id="QQR40176.1"/>
    </source>
</evidence>
<dbReference type="SUPFAM" id="SSF56601">
    <property type="entry name" value="beta-lactamase/transpeptidase-like"/>
    <property type="match status" value="1"/>
</dbReference>
<sequence length="578" mass="63143">MAITADDFSPAIALVGARKQRVNLTQARIRWMILALVLGFGVICGRLVMLGMVETDQSIEGQTRDVIQASRPPILDRNGLEMAVDIRVPSLYAEPRRIVDVEEAVRKLRTVLPDLREDWLRNRLSGDKGFVWVQRELTPAIEDAVMQLGIPGVDFITESKRFYPGMREASHILGSTNVDNQGIAGIERHMDTESIALLQELGLARGAALTPVELSIDMRAQHVMHDQVVDAMTRYQAIAAAGVMMDIHTGEIIALASVPDFDPNDPASALVKDTFNRVTAGIFEPGSTFKTVTLAGALDSGMVKLTDQFDARYGVRFGRFTIDDFHGKHRILSLPEVYKYSSNIGTIRVMQAMGKDAFRAFLSRMKFDERVQFELPEMRVPTVPKEFSEVGAATASFGHGLSVSPLHLVAAYSAFANGGNYIAPTIYKRDVATAEQLYERVISEDASASIRYLMRLNAISAGGSGSQMNKAALGYRAGGKTGTAEKVVDGRYSSSKVTNFFASAFPLDNPKYAMVIMVDEPKAENPQSGTTAGWNAGAITGRVIQRVAPMLGIAPDFSEALDQQIVPASVRQLYPEGF</sequence>
<proteinExistence type="predicted"/>
<keyword evidence="4" id="KW-0812">Transmembrane</keyword>
<dbReference type="InterPro" id="IPR050515">
    <property type="entry name" value="Beta-lactam/transpept"/>
</dbReference>
<dbReference type="Pfam" id="PF00905">
    <property type="entry name" value="Transpeptidase"/>
    <property type="match status" value="1"/>
</dbReference>
<dbReference type="Gene3D" id="3.30.450.330">
    <property type="match status" value="1"/>
</dbReference>
<evidence type="ECO:0000256" key="2">
    <source>
        <dbReference type="ARBA" id="ARBA00022645"/>
    </source>
</evidence>
<feature type="domain" description="Penicillin-binding protein dimerisation" evidence="6">
    <location>
        <begin position="67"/>
        <end position="179"/>
    </location>
</feature>
<dbReference type="InterPro" id="IPR036138">
    <property type="entry name" value="PBP_dimer_sf"/>
</dbReference>
<dbReference type="PANTHER" id="PTHR30627">
    <property type="entry name" value="PEPTIDOGLYCAN D,D-TRANSPEPTIDASE"/>
    <property type="match status" value="1"/>
</dbReference>
<name>A0ABX7C7T1_9HYPH</name>
<dbReference type="InterPro" id="IPR001460">
    <property type="entry name" value="PCN-bd_Tpept"/>
</dbReference>
<evidence type="ECO:0000313" key="8">
    <source>
        <dbReference type="Proteomes" id="UP000595857"/>
    </source>
</evidence>
<evidence type="ECO:0000259" key="6">
    <source>
        <dbReference type="Pfam" id="PF03717"/>
    </source>
</evidence>
<dbReference type="Gene3D" id="3.40.710.10">
    <property type="entry name" value="DD-peptidase/beta-lactamase superfamily"/>
    <property type="match status" value="1"/>
</dbReference>
<gene>
    <name evidence="7" type="ORF">JI748_03955</name>
</gene>
<evidence type="ECO:0000256" key="3">
    <source>
        <dbReference type="ARBA" id="ARBA00023136"/>
    </source>
</evidence>
<dbReference type="EMBL" id="CP068046">
    <property type="protein sequence ID" value="QQR40176.1"/>
    <property type="molecule type" value="Genomic_DNA"/>
</dbReference>
<evidence type="ECO:0000259" key="5">
    <source>
        <dbReference type="Pfam" id="PF00905"/>
    </source>
</evidence>
<dbReference type="SUPFAM" id="SSF56519">
    <property type="entry name" value="Penicillin binding protein dimerisation domain"/>
    <property type="match status" value="1"/>
</dbReference>
<keyword evidence="8" id="KW-1185">Reference proteome</keyword>
<keyword evidence="2" id="KW-0645">Protease</keyword>
<dbReference type="RefSeq" id="WP_201635280.1">
    <property type="nucleotide sequence ID" value="NZ_CP068046.1"/>
</dbReference>